<evidence type="ECO:0000313" key="3">
    <source>
        <dbReference type="Proteomes" id="UP000451233"/>
    </source>
</evidence>
<name>A0A7K1Y4R5_9SPHI</name>
<proteinExistence type="predicted"/>
<dbReference type="EMBL" id="WVHS01000005">
    <property type="protein sequence ID" value="MXV17706.1"/>
    <property type="molecule type" value="Genomic_DNA"/>
</dbReference>
<comment type="caution">
    <text evidence="2">The sequence shown here is derived from an EMBL/GenBank/DDBJ whole genome shotgun (WGS) entry which is preliminary data.</text>
</comment>
<dbReference type="Pfam" id="PF12893">
    <property type="entry name" value="Lumazine_bd_2"/>
    <property type="match status" value="1"/>
</dbReference>
<feature type="signal peptide" evidence="1">
    <location>
        <begin position="1"/>
        <end position="22"/>
    </location>
</feature>
<accession>A0A7K1Y4R5</accession>
<keyword evidence="3" id="KW-1185">Reference proteome</keyword>
<dbReference type="Proteomes" id="UP000451233">
    <property type="component" value="Unassembled WGS sequence"/>
</dbReference>
<keyword evidence="1" id="KW-0732">Signal</keyword>
<dbReference type="InterPro" id="IPR032710">
    <property type="entry name" value="NTF2-like_dom_sf"/>
</dbReference>
<evidence type="ECO:0000256" key="1">
    <source>
        <dbReference type="SAM" id="SignalP"/>
    </source>
</evidence>
<dbReference type="SUPFAM" id="SSF54427">
    <property type="entry name" value="NTF2-like"/>
    <property type="match status" value="1"/>
</dbReference>
<gene>
    <name evidence="2" type="ORF">GS398_20560</name>
</gene>
<protein>
    <recommendedName>
        <fullName evidence="4">DUF4878 domain-containing protein</fullName>
    </recommendedName>
</protein>
<evidence type="ECO:0008006" key="4">
    <source>
        <dbReference type="Google" id="ProtNLM"/>
    </source>
</evidence>
<organism evidence="2 3">
    <name type="scientific">Hufsiella ginkgonis</name>
    <dbReference type="NCBI Taxonomy" id="2695274"/>
    <lineage>
        <taxon>Bacteria</taxon>
        <taxon>Pseudomonadati</taxon>
        <taxon>Bacteroidota</taxon>
        <taxon>Sphingobacteriia</taxon>
        <taxon>Sphingobacteriales</taxon>
        <taxon>Sphingobacteriaceae</taxon>
        <taxon>Hufsiella</taxon>
    </lineage>
</organism>
<feature type="chain" id="PRO_5029715416" description="DUF4878 domain-containing protein" evidence="1">
    <location>
        <begin position="23"/>
        <end position="143"/>
    </location>
</feature>
<reference evidence="2 3" key="1">
    <citation type="submission" date="2019-11" db="EMBL/GenBank/DDBJ databases">
        <title>Pedobacter sp. HMF7056 Genome sequencing and assembly.</title>
        <authorList>
            <person name="Kang H."/>
            <person name="Kim H."/>
            <person name="Joh K."/>
        </authorList>
    </citation>
    <scope>NUCLEOTIDE SEQUENCE [LARGE SCALE GENOMIC DNA]</scope>
    <source>
        <strain evidence="2 3">HMF7056</strain>
    </source>
</reference>
<dbReference type="InterPro" id="IPR039437">
    <property type="entry name" value="FrzH/put_lumazine-bd"/>
</dbReference>
<dbReference type="Gene3D" id="3.10.450.50">
    <property type="match status" value="1"/>
</dbReference>
<dbReference type="RefSeq" id="WP_160908692.1">
    <property type="nucleotide sequence ID" value="NZ_WVHS01000005.1"/>
</dbReference>
<sequence length="143" mass="15970">MKTLKITFLVACAMFTALFTQAGTIKTANDKLSMDYAIVAYVDAFSHGKNENLASVLDKDAKMTVQRGKSILTYNKANILQIAKYTEGTEQNCKTSYSVIENLPGQVIVKVNLDYEKFSQVNYVTMLQTDKGWKITNVSSVYN</sequence>
<dbReference type="AlphaFoldDB" id="A0A7K1Y4R5"/>
<evidence type="ECO:0000313" key="2">
    <source>
        <dbReference type="EMBL" id="MXV17706.1"/>
    </source>
</evidence>